<keyword evidence="2" id="KW-1185">Reference proteome</keyword>
<accession>A0ABV4MR51</accession>
<evidence type="ECO:0000313" key="2">
    <source>
        <dbReference type="Proteomes" id="UP001570071"/>
    </source>
</evidence>
<dbReference type="Proteomes" id="UP001570071">
    <property type="component" value="Unassembled WGS sequence"/>
</dbReference>
<gene>
    <name evidence="1" type="ORF">AB6D66_00925</name>
</gene>
<comment type="caution">
    <text evidence="1">The sequence shown here is derived from an EMBL/GenBank/DDBJ whole genome shotgun (WGS) entry which is preliminary data.</text>
</comment>
<name>A0ABV4MR51_9VIBR</name>
<organism evidence="1 2">
    <name type="scientific">Vibrio pomeroyi</name>
    <dbReference type="NCBI Taxonomy" id="198832"/>
    <lineage>
        <taxon>Bacteria</taxon>
        <taxon>Pseudomonadati</taxon>
        <taxon>Pseudomonadota</taxon>
        <taxon>Gammaproteobacteria</taxon>
        <taxon>Vibrionales</taxon>
        <taxon>Vibrionaceae</taxon>
        <taxon>Vibrio</taxon>
    </lineage>
</organism>
<dbReference type="RefSeq" id="WP_269336825.1">
    <property type="nucleotide sequence ID" value="NZ_JBFSSG010000001.1"/>
</dbReference>
<reference evidence="1 2" key="1">
    <citation type="journal article" date="2024" name="ISME J.">
        <title>Tailless and filamentous prophages are predominant in marine Vibrio.</title>
        <authorList>
            <person name="Steensen K."/>
            <person name="Seneca J."/>
            <person name="Bartlau N."/>
            <person name="Yu X.A."/>
            <person name="Hussain F.A."/>
            <person name="Polz M.F."/>
        </authorList>
    </citation>
    <scope>NUCLEOTIDE SEQUENCE [LARGE SCALE GENOMIC DNA]</scope>
    <source>
        <strain evidence="1 2">10N.239.312.F12</strain>
    </source>
</reference>
<sequence>MLDNLKVALTQQEFHQHEMCKVIDVAGNGIFGLLSAPPMENRSLSVLGFNMMHCAMQIKQEALNESAAKVIEDTSAIIEVADEQLFYQKAYLKVMQLGCSPAQCENRHISNGNNAREDFERDHHSFMPVMASLKVGPTDQALTLFLYGLALVTVHWRSQSGFSVQEIHRQIVENWLNTITPEQFGEPS</sequence>
<proteinExistence type="predicted"/>
<protein>
    <submittedName>
        <fullName evidence="1">Uncharacterized protein</fullName>
    </submittedName>
</protein>
<evidence type="ECO:0000313" key="1">
    <source>
        <dbReference type="EMBL" id="MEZ8719609.1"/>
    </source>
</evidence>
<dbReference type="EMBL" id="JBFSSG010000001">
    <property type="protein sequence ID" value="MEZ8719609.1"/>
    <property type="molecule type" value="Genomic_DNA"/>
</dbReference>